<comment type="caution">
    <text evidence="7">The sequence shown here is derived from an EMBL/GenBank/DDBJ whole genome shotgun (WGS) entry which is preliminary data.</text>
</comment>
<dbReference type="InterPro" id="IPR050519">
    <property type="entry name" value="Glycosyltransf_28_UgtP"/>
</dbReference>
<keyword evidence="4 7" id="KW-0808">Transferase</keyword>
<dbReference type="InterPro" id="IPR009695">
    <property type="entry name" value="Diacylglyc_glucosyltr_N"/>
</dbReference>
<dbReference type="PANTHER" id="PTHR43025">
    <property type="entry name" value="MONOGALACTOSYLDIACYLGLYCEROL SYNTHASE"/>
    <property type="match status" value="1"/>
</dbReference>
<protein>
    <submittedName>
        <fullName evidence="7">Processive 1,2-diacylglycerol beta-glucosyltransferase</fullName>
    </submittedName>
</protein>
<feature type="domain" description="Glycosyl transferase family 28 C-terminal" evidence="5">
    <location>
        <begin position="207"/>
        <end position="319"/>
    </location>
</feature>
<dbReference type="Pfam" id="PF06925">
    <property type="entry name" value="MGDG_synth"/>
    <property type="match status" value="1"/>
</dbReference>
<evidence type="ECO:0000256" key="1">
    <source>
        <dbReference type="ARBA" id="ARBA00004370"/>
    </source>
</evidence>
<sequence length="372" mass="41729">MMDKVLVITETIGGSGHFQAARAIRKGLSRVEPGLDVQISCGLSHFSRNLEGLVRKVYLNTLQYAPGLWGAAYSKEKEFSETFRSSVSRMLYRKMEGLLNQTRPRVVVATHAFCLGAMAEAKERSGGAFRLGAAITDFDVNGFWVHPAVDFYLVAHENVAEKLIHEHEVSDERIYRTGIPIDPAFSDPLPQGRPCRREMGLDPDLFTVLVMGGGVGLGPLEQAIAQFRKDMPEVQLVVVTGKNRDLLNRLEARFQQDRKVHLFGYVNGMRDWMRVSDLIVTKPGGLTSSEALATGLPILICQPIPGQEERNSRFLTRQRVALRQDHPKAIPRHIHPLMQATERWEAMRERALCLGRPRSSLDAAEIIMDHIQ</sequence>
<evidence type="ECO:0000313" key="8">
    <source>
        <dbReference type="Proteomes" id="UP000244240"/>
    </source>
</evidence>
<dbReference type="InterPro" id="IPR007235">
    <property type="entry name" value="Glyco_trans_28_C"/>
</dbReference>
<reference evidence="7 8" key="1">
    <citation type="submission" date="2018-04" db="EMBL/GenBank/DDBJ databases">
        <title>Genomic Encyclopedia of Archaeal and Bacterial Type Strains, Phase II (KMG-II): from individual species to whole genera.</title>
        <authorList>
            <person name="Goeker M."/>
        </authorList>
    </citation>
    <scope>NUCLEOTIDE SEQUENCE [LARGE SCALE GENOMIC DNA]</scope>
    <source>
        <strain evidence="7 8">DSM 45787</strain>
    </source>
</reference>
<dbReference type="GO" id="GO:0009247">
    <property type="term" value="P:glycolipid biosynthetic process"/>
    <property type="evidence" value="ECO:0007669"/>
    <property type="project" value="InterPro"/>
</dbReference>
<dbReference type="GO" id="GO:0016020">
    <property type="term" value="C:membrane"/>
    <property type="evidence" value="ECO:0007669"/>
    <property type="project" value="UniProtKB-SubCell"/>
</dbReference>
<dbReference type="Proteomes" id="UP000244240">
    <property type="component" value="Unassembled WGS sequence"/>
</dbReference>
<evidence type="ECO:0000256" key="3">
    <source>
        <dbReference type="ARBA" id="ARBA00022676"/>
    </source>
</evidence>
<dbReference type="OrthoDB" id="9815663at2"/>
<keyword evidence="3" id="KW-0328">Glycosyltransferase</keyword>
<evidence type="ECO:0000256" key="2">
    <source>
        <dbReference type="ARBA" id="ARBA00006962"/>
    </source>
</evidence>
<accession>A0A2T6C9N2</accession>
<feature type="domain" description="Diacylglycerol glucosyltransferase N-terminal" evidence="6">
    <location>
        <begin position="17"/>
        <end position="181"/>
    </location>
</feature>
<dbReference type="Pfam" id="PF04101">
    <property type="entry name" value="Glyco_tran_28_C"/>
    <property type="match status" value="1"/>
</dbReference>
<evidence type="ECO:0000259" key="6">
    <source>
        <dbReference type="Pfam" id="PF06925"/>
    </source>
</evidence>
<dbReference type="GO" id="GO:0016758">
    <property type="term" value="F:hexosyltransferase activity"/>
    <property type="evidence" value="ECO:0007669"/>
    <property type="project" value="InterPro"/>
</dbReference>
<dbReference type="RefSeq" id="WP_108021497.1">
    <property type="nucleotide sequence ID" value="NZ_QBKR01000001.1"/>
</dbReference>
<dbReference type="Gene3D" id="3.40.50.2000">
    <property type="entry name" value="Glycogen Phosphorylase B"/>
    <property type="match status" value="1"/>
</dbReference>
<gene>
    <name evidence="7" type="ORF">C8P63_101239</name>
</gene>
<dbReference type="PANTHER" id="PTHR43025:SF3">
    <property type="entry name" value="MONOGALACTOSYLDIACYLGLYCEROL SYNTHASE 1, CHLOROPLASTIC"/>
    <property type="match status" value="1"/>
</dbReference>
<keyword evidence="8" id="KW-1185">Reference proteome</keyword>
<dbReference type="EMBL" id="QBKR01000001">
    <property type="protein sequence ID" value="PTX65017.1"/>
    <property type="molecule type" value="Genomic_DNA"/>
</dbReference>
<organism evidence="7 8">
    <name type="scientific">Melghirimyces profundicolus</name>
    <dbReference type="NCBI Taxonomy" id="1242148"/>
    <lineage>
        <taxon>Bacteria</taxon>
        <taxon>Bacillati</taxon>
        <taxon>Bacillota</taxon>
        <taxon>Bacilli</taxon>
        <taxon>Bacillales</taxon>
        <taxon>Thermoactinomycetaceae</taxon>
        <taxon>Melghirimyces</taxon>
    </lineage>
</organism>
<dbReference type="AlphaFoldDB" id="A0A2T6C9N2"/>
<proteinExistence type="inferred from homology"/>
<evidence type="ECO:0000259" key="5">
    <source>
        <dbReference type="Pfam" id="PF04101"/>
    </source>
</evidence>
<evidence type="ECO:0000313" key="7">
    <source>
        <dbReference type="EMBL" id="PTX65017.1"/>
    </source>
</evidence>
<comment type="subcellular location">
    <subcellularLocation>
        <location evidence="1">Membrane</location>
    </subcellularLocation>
</comment>
<comment type="similarity">
    <text evidence="2">Belongs to the glycosyltransferase 28 family.</text>
</comment>
<evidence type="ECO:0000256" key="4">
    <source>
        <dbReference type="ARBA" id="ARBA00022679"/>
    </source>
</evidence>
<dbReference type="SUPFAM" id="SSF53756">
    <property type="entry name" value="UDP-Glycosyltransferase/glycogen phosphorylase"/>
    <property type="match status" value="1"/>
</dbReference>
<name>A0A2T6C9N2_9BACL</name>